<feature type="signal peptide" evidence="13">
    <location>
        <begin position="1"/>
        <end position="23"/>
    </location>
</feature>
<evidence type="ECO:0000256" key="2">
    <source>
        <dbReference type="ARBA" id="ARBA00001946"/>
    </source>
</evidence>
<keyword evidence="12" id="KW-0460">Magnesium</keyword>
<evidence type="ECO:0000256" key="4">
    <source>
        <dbReference type="ARBA" id="ARBA00007752"/>
    </source>
</evidence>
<evidence type="ECO:0000256" key="12">
    <source>
        <dbReference type="ARBA" id="ARBA00022842"/>
    </source>
</evidence>
<name>A0A447MZX3_SALET</name>
<keyword evidence="8" id="KW-0479">Metal-binding</keyword>
<evidence type="ECO:0000256" key="6">
    <source>
        <dbReference type="ARBA" id="ARBA00012646"/>
    </source>
</evidence>
<evidence type="ECO:0000256" key="1">
    <source>
        <dbReference type="ARBA" id="ARBA00000032"/>
    </source>
</evidence>
<evidence type="ECO:0000256" key="11">
    <source>
        <dbReference type="ARBA" id="ARBA00022801"/>
    </source>
</evidence>
<dbReference type="Proteomes" id="UP000282086">
    <property type="component" value="Chromosome"/>
</dbReference>
<keyword evidence="10" id="KW-0574">Periplasm</keyword>
<evidence type="ECO:0000256" key="8">
    <source>
        <dbReference type="ARBA" id="ARBA00022723"/>
    </source>
</evidence>
<sequence length="302" mass="34074">MKKITLALSAVCLLFTLNHSANALVSSPSTLNPGTNVAKLAEQAPVHWVSVAQIENSLTGRPPMAVGFDIDDTVLFSSPGFWRGKKTYSPDSDDYLKNPAFWEKMNNGWDEFSIPKEVARQLIDMHVRRGDSIYFVTGRSQTKTETVSKTLADNFHIPAANMNPVIFAGDKPEQNTKVQWLQEKNMRIFYGDSDNDITAARDCGIRGIRILRAANSTYKPLPQAGAFWRGSHCQLGVLKIRRASGSPFLHDFCTNLPRWLLPFPDLLHTIQETFVFRKEQPMWYQRTITLSEKPRGVSSDNR</sequence>
<comment type="subcellular location">
    <subcellularLocation>
        <location evidence="3">Periplasm</location>
    </subcellularLocation>
</comment>
<evidence type="ECO:0000256" key="5">
    <source>
        <dbReference type="ARBA" id="ARBA00011881"/>
    </source>
</evidence>
<dbReference type="SUPFAM" id="SSF56784">
    <property type="entry name" value="HAD-like"/>
    <property type="match status" value="1"/>
</dbReference>
<protein>
    <recommendedName>
        <fullName evidence="7">Class B acid phosphatase</fullName>
        <ecNumber evidence="6">3.1.3.2</ecNumber>
    </recommendedName>
</protein>
<keyword evidence="11 14" id="KW-0378">Hydrolase</keyword>
<dbReference type="EMBL" id="LR134140">
    <property type="protein sequence ID" value="VDZ96559.1"/>
    <property type="molecule type" value="Genomic_DNA"/>
</dbReference>
<evidence type="ECO:0000256" key="10">
    <source>
        <dbReference type="ARBA" id="ARBA00022764"/>
    </source>
</evidence>
<dbReference type="EC" id="3.1.3.2" evidence="6"/>
<evidence type="ECO:0000256" key="7">
    <source>
        <dbReference type="ARBA" id="ARBA00022113"/>
    </source>
</evidence>
<evidence type="ECO:0000313" key="15">
    <source>
        <dbReference type="Proteomes" id="UP000282086"/>
    </source>
</evidence>
<comment type="cofactor">
    <cofactor evidence="2">
        <name>Mg(2+)</name>
        <dbReference type="ChEBI" id="CHEBI:18420"/>
    </cofactor>
</comment>
<dbReference type="GO" id="GO:0046872">
    <property type="term" value="F:metal ion binding"/>
    <property type="evidence" value="ECO:0007669"/>
    <property type="project" value="UniProtKB-KW"/>
</dbReference>
<organism evidence="14 15">
    <name type="scientific">Salmonella enterica I</name>
    <dbReference type="NCBI Taxonomy" id="59201"/>
    <lineage>
        <taxon>Bacteria</taxon>
        <taxon>Pseudomonadati</taxon>
        <taxon>Pseudomonadota</taxon>
        <taxon>Gammaproteobacteria</taxon>
        <taxon>Enterobacterales</taxon>
        <taxon>Enterobacteriaceae</taxon>
        <taxon>Salmonella</taxon>
    </lineage>
</organism>
<evidence type="ECO:0000256" key="3">
    <source>
        <dbReference type="ARBA" id="ARBA00004418"/>
    </source>
</evidence>
<gene>
    <name evidence="14" type="primary">aphA</name>
    <name evidence="14" type="ORF">NCTC129_02724</name>
</gene>
<dbReference type="Gene3D" id="3.40.50.1000">
    <property type="entry name" value="HAD superfamily/HAD-like"/>
    <property type="match status" value="1"/>
</dbReference>
<dbReference type="InterPro" id="IPR005519">
    <property type="entry name" value="Acid_phosphat_B-like"/>
</dbReference>
<dbReference type="CDD" id="cd07499">
    <property type="entry name" value="HAD_CBAP"/>
    <property type="match status" value="1"/>
</dbReference>
<comment type="subunit">
    <text evidence="5">Homotetramer.</text>
</comment>
<dbReference type="SFLD" id="SFLDS00003">
    <property type="entry name" value="Haloacid_Dehalogenase"/>
    <property type="match status" value="1"/>
</dbReference>
<evidence type="ECO:0000313" key="14">
    <source>
        <dbReference type="EMBL" id="VDZ96559.1"/>
    </source>
</evidence>
<dbReference type="InterPro" id="IPR010025">
    <property type="entry name" value="HAD-SF_ppase_IIIB_AphA"/>
</dbReference>
<feature type="chain" id="PRO_5019066790" description="Class B acid phosphatase" evidence="13">
    <location>
        <begin position="24"/>
        <end position="302"/>
    </location>
</feature>
<dbReference type="AlphaFoldDB" id="A0A447MZX3"/>
<evidence type="ECO:0000256" key="13">
    <source>
        <dbReference type="SAM" id="SignalP"/>
    </source>
</evidence>
<accession>A0A447MZX3</accession>
<dbReference type="InterPro" id="IPR023214">
    <property type="entry name" value="HAD_sf"/>
</dbReference>
<proteinExistence type="inferred from homology"/>
<dbReference type="SFLD" id="SFLDG01127">
    <property type="entry name" value="C1.3:_Acid_Phosphatase_Like"/>
    <property type="match status" value="1"/>
</dbReference>
<dbReference type="Pfam" id="PF03767">
    <property type="entry name" value="Acid_phosphat_B"/>
    <property type="match status" value="1"/>
</dbReference>
<dbReference type="InterPro" id="IPR036412">
    <property type="entry name" value="HAD-like_sf"/>
</dbReference>
<dbReference type="NCBIfam" id="TIGR01672">
    <property type="entry name" value="AphA"/>
    <property type="match status" value="1"/>
</dbReference>
<dbReference type="GO" id="GO:0030288">
    <property type="term" value="C:outer membrane-bounded periplasmic space"/>
    <property type="evidence" value="ECO:0007669"/>
    <property type="project" value="InterPro"/>
</dbReference>
<reference evidence="14 15" key="1">
    <citation type="submission" date="2018-12" db="EMBL/GenBank/DDBJ databases">
        <authorList>
            <consortium name="Pathogen Informatics"/>
        </authorList>
    </citation>
    <scope>NUCLEOTIDE SEQUENCE [LARGE SCALE GENOMIC DNA]</scope>
    <source>
        <strain evidence="14 15">NCTC129</strain>
    </source>
</reference>
<comment type="catalytic activity">
    <reaction evidence="1">
        <text>a phosphate monoester + H2O = an alcohol + phosphate</text>
        <dbReference type="Rhea" id="RHEA:15017"/>
        <dbReference type="ChEBI" id="CHEBI:15377"/>
        <dbReference type="ChEBI" id="CHEBI:30879"/>
        <dbReference type="ChEBI" id="CHEBI:43474"/>
        <dbReference type="ChEBI" id="CHEBI:67140"/>
        <dbReference type="EC" id="3.1.3.2"/>
    </reaction>
</comment>
<dbReference type="GO" id="GO:0003993">
    <property type="term" value="F:acid phosphatase activity"/>
    <property type="evidence" value="ECO:0007669"/>
    <property type="project" value="UniProtKB-EC"/>
</dbReference>
<keyword evidence="9 13" id="KW-0732">Signal</keyword>
<evidence type="ECO:0000256" key="9">
    <source>
        <dbReference type="ARBA" id="ARBA00022729"/>
    </source>
</evidence>
<comment type="similarity">
    <text evidence="4">Belongs to the class B bacterial acid phosphatase family.</text>
</comment>